<dbReference type="Proteomes" id="UP000042394">
    <property type="component" value="Unassembled WGS sequence"/>
</dbReference>
<dbReference type="EMBL" id="CQPD01000036">
    <property type="protein sequence ID" value="CNU71796.1"/>
    <property type="molecule type" value="Genomic_DNA"/>
</dbReference>
<evidence type="ECO:0000313" key="1">
    <source>
        <dbReference type="EMBL" id="CNU71796.1"/>
    </source>
</evidence>
<proteinExistence type="predicted"/>
<evidence type="ECO:0000313" key="2">
    <source>
        <dbReference type="Proteomes" id="UP000042394"/>
    </source>
</evidence>
<gene>
    <name evidence="1" type="ORF">ERS008207_03315</name>
</gene>
<name>A0A655DJN5_SALET</name>
<organism evidence="1 2">
    <name type="scientific">Salmonella enterica subsp. enterica serovar Bovismorbificans</name>
    <dbReference type="NCBI Taxonomy" id="58097"/>
    <lineage>
        <taxon>Bacteria</taxon>
        <taxon>Pseudomonadati</taxon>
        <taxon>Pseudomonadota</taxon>
        <taxon>Gammaproteobacteria</taxon>
        <taxon>Enterobacterales</taxon>
        <taxon>Enterobacteriaceae</taxon>
        <taxon>Salmonella</taxon>
    </lineage>
</organism>
<accession>A0A655DJN5</accession>
<sequence length="68" mass="7796">MPLLFTAGGVQREQTLVSRTQIKRIADFNRGHFVGDFTRIVGLFQIAGAEDPRFFQLVNVIRSDLFQR</sequence>
<reference evidence="1 2" key="1">
    <citation type="submission" date="2015-03" db="EMBL/GenBank/DDBJ databases">
        <authorList>
            <consortium name="Pathogen Informatics"/>
        </authorList>
    </citation>
    <scope>NUCLEOTIDE SEQUENCE [LARGE SCALE GENOMIC DNA]</scope>
    <source>
        <strain evidence="1 2">D4891</strain>
    </source>
</reference>
<dbReference type="AlphaFoldDB" id="A0A655DJN5"/>
<protein>
    <submittedName>
        <fullName evidence="1">Uncharacterized protein</fullName>
    </submittedName>
</protein>